<feature type="active site" description="Proton donor" evidence="5">
    <location>
        <position position="126"/>
    </location>
</feature>
<keyword evidence="4" id="KW-0904">Protein phosphatase</keyword>
<evidence type="ECO:0000313" key="8">
    <source>
        <dbReference type="Proteomes" id="UP000243807"/>
    </source>
</evidence>
<evidence type="ECO:0000256" key="5">
    <source>
        <dbReference type="PIRSR" id="PIRSR617867-1"/>
    </source>
</evidence>
<gene>
    <name evidence="7" type="ORF">BW247_03875</name>
</gene>
<evidence type="ECO:0000256" key="4">
    <source>
        <dbReference type="ARBA" id="ARBA00022912"/>
    </source>
</evidence>
<comment type="similarity">
    <text evidence="1">Belongs to the low molecular weight phosphotyrosine protein phosphatase family.</text>
</comment>
<evidence type="ECO:0000256" key="1">
    <source>
        <dbReference type="ARBA" id="ARBA00011063"/>
    </source>
</evidence>
<protein>
    <recommendedName>
        <fullName evidence="2">protein-tyrosine-phosphatase</fullName>
        <ecNumber evidence="2">3.1.3.48</ecNumber>
    </recommendedName>
</protein>
<evidence type="ECO:0000259" key="6">
    <source>
        <dbReference type="SMART" id="SM00226"/>
    </source>
</evidence>
<dbReference type="InterPro" id="IPR036196">
    <property type="entry name" value="Ptyr_pPase_sf"/>
</dbReference>
<sequence>MKVKVLFVCMGNICRSPAAQGVFERLVSEQGLQDLIEADSAGTHAYHVGEAPDARMQEAARRRGYDLRAQRARRVTDEDFQRFDYVLAMDRTNLAALQEYASASGGTAPELFLRYAHGLGAEEVPDPYYGGTAGFERVLDLVEEAAAGLLRDIQTRRLTAR</sequence>
<evidence type="ECO:0000313" key="7">
    <source>
        <dbReference type="EMBL" id="APZ42334.1"/>
    </source>
</evidence>
<keyword evidence="3" id="KW-0378">Hydrolase</keyword>
<dbReference type="PANTHER" id="PTHR11717:SF7">
    <property type="entry name" value="LOW MOLECULAR WEIGHT PHOSPHOTYROSINE PROTEIN PHOSPHATASE"/>
    <property type="match status" value="1"/>
</dbReference>
<evidence type="ECO:0000256" key="3">
    <source>
        <dbReference type="ARBA" id="ARBA00022801"/>
    </source>
</evidence>
<dbReference type="FunFam" id="3.40.50.2300:FF:000113">
    <property type="entry name" value="Low molecular weight protein-tyrosine-phosphatase"/>
    <property type="match status" value="1"/>
</dbReference>
<keyword evidence="8" id="KW-1185">Reference proteome</keyword>
<name>A0A1P8UEZ3_9GAMM</name>
<dbReference type="InterPro" id="IPR023485">
    <property type="entry name" value="Ptyr_pPase"/>
</dbReference>
<dbReference type="EC" id="3.1.3.48" evidence="2"/>
<dbReference type="GO" id="GO:0004725">
    <property type="term" value="F:protein tyrosine phosphatase activity"/>
    <property type="evidence" value="ECO:0007669"/>
    <property type="project" value="UniProtKB-EC"/>
</dbReference>
<reference evidence="7 8" key="1">
    <citation type="submission" date="2017-01" db="EMBL/GenBank/DDBJ databases">
        <title>Draft sequence of Acidihalobacter ferrooxidans strain DSM 14175 (strain V8).</title>
        <authorList>
            <person name="Khaleque H.N."/>
            <person name="Ramsay J.P."/>
            <person name="Murphy R.J.T."/>
            <person name="Kaksonen A.H."/>
            <person name="Boxall N.J."/>
            <person name="Watkin E.L.J."/>
        </authorList>
    </citation>
    <scope>NUCLEOTIDE SEQUENCE [LARGE SCALE GENOMIC DNA]</scope>
    <source>
        <strain evidence="7 8">V8</strain>
    </source>
</reference>
<dbReference type="Gene3D" id="3.40.50.2300">
    <property type="match status" value="1"/>
</dbReference>
<proteinExistence type="inferred from homology"/>
<accession>A0A1P8UEZ3</accession>
<dbReference type="STRING" id="1765967.BW247_03875"/>
<dbReference type="SUPFAM" id="SSF52788">
    <property type="entry name" value="Phosphotyrosine protein phosphatases I"/>
    <property type="match status" value="1"/>
</dbReference>
<feature type="domain" description="Phosphotyrosine protein phosphatase I" evidence="6">
    <location>
        <begin position="3"/>
        <end position="152"/>
    </location>
</feature>
<feature type="active site" evidence="5">
    <location>
        <position position="15"/>
    </location>
</feature>
<dbReference type="Proteomes" id="UP000243807">
    <property type="component" value="Chromosome"/>
</dbReference>
<dbReference type="CDD" id="cd16343">
    <property type="entry name" value="LMWPTP"/>
    <property type="match status" value="1"/>
</dbReference>
<dbReference type="AlphaFoldDB" id="A0A1P8UEZ3"/>
<dbReference type="EMBL" id="CP019434">
    <property type="protein sequence ID" value="APZ42334.1"/>
    <property type="molecule type" value="Genomic_DNA"/>
</dbReference>
<dbReference type="InterPro" id="IPR050438">
    <property type="entry name" value="LMW_PTPase"/>
</dbReference>
<dbReference type="SMART" id="SM00226">
    <property type="entry name" value="LMWPc"/>
    <property type="match status" value="1"/>
</dbReference>
<feature type="active site" description="Nucleophile" evidence="5">
    <location>
        <position position="9"/>
    </location>
</feature>
<dbReference type="PANTHER" id="PTHR11717">
    <property type="entry name" value="LOW MOLECULAR WEIGHT PROTEIN TYROSINE PHOSPHATASE"/>
    <property type="match status" value="1"/>
</dbReference>
<dbReference type="InterPro" id="IPR017867">
    <property type="entry name" value="Tyr_phospatase_low_mol_wt"/>
</dbReference>
<evidence type="ECO:0000256" key="2">
    <source>
        <dbReference type="ARBA" id="ARBA00013064"/>
    </source>
</evidence>
<dbReference type="PRINTS" id="PR00719">
    <property type="entry name" value="LMWPTPASE"/>
</dbReference>
<dbReference type="OrthoDB" id="9784339at2"/>
<dbReference type="KEGG" id="afy:BW247_03875"/>
<dbReference type="Pfam" id="PF01451">
    <property type="entry name" value="LMWPc"/>
    <property type="match status" value="1"/>
</dbReference>
<dbReference type="RefSeq" id="WP_076835871.1">
    <property type="nucleotide sequence ID" value="NZ_CP019434.1"/>
</dbReference>
<organism evidence="7 8">
    <name type="scientific">Acidihalobacter ferrooxydans</name>
    <dbReference type="NCBI Taxonomy" id="1765967"/>
    <lineage>
        <taxon>Bacteria</taxon>
        <taxon>Pseudomonadati</taxon>
        <taxon>Pseudomonadota</taxon>
        <taxon>Gammaproteobacteria</taxon>
        <taxon>Chromatiales</taxon>
        <taxon>Ectothiorhodospiraceae</taxon>
        <taxon>Acidihalobacter</taxon>
    </lineage>
</organism>